<evidence type="ECO:0000256" key="13">
    <source>
        <dbReference type="PIRSR" id="PIRSR601508-2"/>
    </source>
</evidence>
<keyword evidence="6" id="KW-0406">Ion transport</keyword>
<dbReference type="InterPro" id="IPR001508">
    <property type="entry name" value="Iono_Glu_rcpt_met"/>
</dbReference>
<name>A0A8S3TH50_MYTED</name>
<evidence type="ECO:0000256" key="5">
    <source>
        <dbReference type="ARBA" id="ARBA00022989"/>
    </source>
</evidence>
<organism evidence="16 17">
    <name type="scientific">Mytilus edulis</name>
    <name type="common">Blue mussel</name>
    <dbReference type="NCBI Taxonomy" id="6550"/>
    <lineage>
        <taxon>Eukaryota</taxon>
        <taxon>Metazoa</taxon>
        <taxon>Spiralia</taxon>
        <taxon>Lophotrochozoa</taxon>
        <taxon>Mollusca</taxon>
        <taxon>Bivalvia</taxon>
        <taxon>Autobranchia</taxon>
        <taxon>Pteriomorphia</taxon>
        <taxon>Mytilida</taxon>
        <taxon>Mytiloidea</taxon>
        <taxon>Mytilidae</taxon>
        <taxon>Mytilinae</taxon>
        <taxon>Mytilus</taxon>
    </lineage>
</organism>
<evidence type="ECO:0000256" key="4">
    <source>
        <dbReference type="ARBA" id="ARBA00022692"/>
    </source>
</evidence>
<evidence type="ECO:0000256" key="2">
    <source>
        <dbReference type="ARBA" id="ARBA00022448"/>
    </source>
</evidence>
<evidence type="ECO:0000256" key="11">
    <source>
        <dbReference type="ARBA" id="ARBA00023303"/>
    </source>
</evidence>
<evidence type="ECO:0000256" key="12">
    <source>
        <dbReference type="PIRSR" id="PIRSR601508-1"/>
    </source>
</evidence>
<keyword evidence="11" id="KW-0407">Ion channel</keyword>
<keyword evidence="4 14" id="KW-0812">Transmembrane</keyword>
<keyword evidence="5 14" id="KW-1133">Transmembrane helix</keyword>
<evidence type="ECO:0000256" key="10">
    <source>
        <dbReference type="ARBA" id="ARBA00023286"/>
    </source>
</evidence>
<gene>
    <name evidence="16" type="ORF">MEDL_42529</name>
</gene>
<feature type="transmembrane region" description="Helical" evidence="14">
    <location>
        <begin position="147"/>
        <end position="170"/>
    </location>
</feature>
<dbReference type="PRINTS" id="PR00177">
    <property type="entry name" value="NMDARECEPTOR"/>
</dbReference>
<evidence type="ECO:0000313" key="17">
    <source>
        <dbReference type="Proteomes" id="UP000683360"/>
    </source>
</evidence>
<evidence type="ECO:0000256" key="1">
    <source>
        <dbReference type="ARBA" id="ARBA00004651"/>
    </source>
</evidence>
<dbReference type="Proteomes" id="UP000683360">
    <property type="component" value="Unassembled WGS sequence"/>
</dbReference>
<proteinExistence type="predicted"/>
<comment type="caution">
    <text evidence="16">The sequence shown here is derived from an EMBL/GenBank/DDBJ whole genome shotgun (WGS) entry which is preliminary data.</text>
</comment>
<protein>
    <submittedName>
        <fullName evidence="16">GRIN</fullName>
    </submittedName>
</protein>
<dbReference type="InterPro" id="IPR019594">
    <property type="entry name" value="Glu/Gly-bd"/>
</dbReference>
<evidence type="ECO:0000256" key="6">
    <source>
        <dbReference type="ARBA" id="ARBA00023065"/>
    </source>
</evidence>
<keyword evidence="17" id="KW-1185">Reference proteome</keyword>
<keyword evidence="9" id="KW-0325">Glycoprotein</keyword>
<evidence type="ECO:0000256" key="3">
    <source>
        <dbReference type="ARBA" id="ARBA00022475"/>
    </source>
</evidence>
<dbReference type="InterPro" id="IPR015683">
    <property type="entry name" value="Ionotropic_Glu_rcpt"/>
</dbReference>
<dbReference type="SMART" id="SM00079">
    <property type="entry name" value="PBPe"/>
    <property type="match status" value="1"/>
</dbReference>
<feature type="domain" description="Ionotropic glutamate receptor C-terminal" evidence="15">
    <location>
        <begin position="1"/>
        <end position="299"/>
    </location>
</feature>
<evidence type="ECO:0000256" key="9">
    <source>
        <dbReference type="ARBA" id="ARBA00023180"/>
    </source>
</evidence>
<dbReference type="GO" id="GO:0005886">
    <property type="term" value="C:plasma membrane"/>
    <property type="evidence" value="ECO:0007669"/>
    <property type="project" value="UniProtKB-SubCell"/>
</dbReference>
<dbReference type="GO" id="GO:0015276">
    <property type="term" value="F:ligand-gated monoatomic ion channel activity"/>
    <property type="evidence" value="ECO:0007669"/>
    <property type="project" value="InterPro"/>
</dbReference>
<feature type="transmembrane region" description="Helical" evidence="14">
    <location>
        <begin position="71"/>
        <end position="90"/>
    </location>
</feature>
<dbReference type="Gene3D" id="1.10.287.70">
    <property type="match status" value="1"/>
</dbReference>
<dbReference type="Gene3D" id="3.40.190.10">
    <property type="entry name" value="Periplasmic binding protein-like II"/>
    <property type="match status" value="1"/>
</dbReference>
<keyword evidence="3" id="KW-1003">Cell membrane</keyword>
<dbReference type="OrthoDB" id="5984008at2759"/>
<feature type="site" description="Interaction with the cone snail toxin Con-ikot-ikot" evidence="13">
    <location>
        <position position="204"/>
    </location>
</feature>
<evidence type="ECO:0000259" key="15">
    <source>
        <dbReference type="SMART" id="SM00079"/>
    </source>
</evidence>
<dbReference type="InterPro" id="IPR001320">
    <property type="entry name" value="Iontro_rcpt_C"/>
</dbReference>
<feature type="binding site" evidence="12">
    <location>
        <position position="27"/>
    </location>
    <ligand>
        <name>L-glutamate</name>
        <dbReference type="ChEBI" id="CHEBI:29985"/>
    </ligand>
</feature>
<feature type="binding site" evidence="12">
    <location>
        <position position="25"/>
    </location>
    <ligand>
        <name>L-glutamate</name>
        <dbReference type="ChEBI" id="CHEBI:29985"/>
    </ligand>
</feature>
<evidence type="ECO:0000256" key="7">
    <source>
        <dbReference type="ARBA" id="ARBA00023136"/>
    </source>
</evidence>
<keyword evidence="10" id="KW-1071">Ligand-gated ion channel</keyword>
<feature type="site" description="Crucial to convey clamshell closure to channel opening" evidence="13">
    <location>
        <position position="177"/>
    </location>
</feature>
<sequence length="343" mass="39402">MSDDGSWDGVIKHLMDRKADIAVGPISVMAERENVVDFTVPYYDLVGLTILMKKPKFDYKITKFIEVLDNYVWLCIITAFFLFDGLLWAFDKFSPIVTQNDETLWDGQGPEPRVFSFKEGIWFCMMSLTPQGGGEAPRALSGRLIAATWWLFGFIVIATYTANLAAFLTVSRMDEPIKSLDDLSSQYKIQYAPMNGSTGLVYFKRMAEIEQKFYTIWKQMSLNDSLMLYKGPNLLWDYPVSDAAENKFQTLTKCDLWEVGEEFSRKPFAFAVQEGSPLRNILSNAIWSSRSDMLQEFPKLLLPWLDITIIKFLQKAGNFETKWWTNNQKKKTCPDIENVMVSA</sequence>
<comment type="subcellular location">
    <subcellularLocation>
        <location evidence="1">Cell membrane</location>
        <topology evidence="1">Multi-pass membrane protein</topology>
    </subcellularLocation>
</comment>
<feature type="binding site" evidence="12">
    <location>
        <position position="242"/>
    </location>
    <ligand>
        <name>L-glutamate</name>
        <dbReference type="ChEBI" id="CHEBI:29985"/>
    </ligand>
</feature>
<dbReference type="FunFam" id="1.10.287.70:FF:000143">
    <property type="entry name" value="Probable glutamate receptor"/>
    <property type="match status" value="1"/>
</dbReference>
<accession>A0A8S3TH50</accession>
<dbReference type="Pfam" id="PF10613">
    <property type="entry name" value="Lig_chan-Glu_bd"/>
    <property type="match status" value="1"/>
</dbReference>
<evidence type="ECO:0000256" key="14">
    <source>
        <dbReference type="SAM" id="Phobius"/>
    </source>
</evidence>
<evidence type="ECO:0000256" key="8">
    <source>
        <dbReference type="ARBA" id="ARBA00023170"/>
    </source>
</evidence>
<dbReference type="PANTHER" id="PTHR18966">
    <property type="entry name" value="IONOTROPIC GLUTAMATE RECEPTOR"/>
    <property type="match status" value="1"/>
</dbReference>
<dbReference type="GO" id="GO:0038023">
    <property type="term" value="F:signaling receptor activity"/>
    <property type="evidence" value="ECO:0007669"/>
    <property type="project" value="InterPro"/>
</dbReference>
<dbReference type="SUPFAM" id="SSF81324">
    <property type="entry name" value="Voltage-gated potassium channels"/>
    <property type="match status" value="1"/>
</dbReference>
<dbReference type="AlphaFoldDB" id="A0A8S3TH50"/>
<dbReference type="SUPFAM" id="SSF53850">
    <property type="entry name" value="Periplasmic binding protein-like II"/>
    <property type="match status" value="1"/>
</dbReference>
<dbReference type="Pfam" id="PF00060">
    <property type="entry name" value="Lig_chan"/>
    <property type="match status" value="1"/>
</dbReference>
<keyword evidence="7 14" id="KW-0472">Membrane</keyword>
<reference evidence="16" key="1">
    <citation type="submission" date="2021-03" db="EMBL/GenBank/DDBJ databases">
        <authorList>
            <person name="Bekaert M."/>
        </authorList>
    </citation>
    <scope>NUCLEOTIDE SEQUENCE</scope>
</reference>
<evidence type="ECO:0000313" key="16">
    <source>
        <dbReference type="EMBL" id="CAG2229653.1"/>
    </source>
</evidence>
<feature type="binding site" evidence="12">
    <location>
        <position position="32"/>
    </location>
    <ligand>
        <name>L-glutamate</name>
        <dbReference type="ChEBI" id="CHEBI:29985"/>
    </ligand>
</feature>
<dbReference type="EMBL" id="CAJPWZ010002033">
    <property type="protein sequence ID" value="CAG2229653.1"/>
    <property type="molecule type" value="Genomic_DNA"/>
</dbReference>
<keyword evidence="8" id="KW-0675">Receptor</keyword>
<keyword evidence="2" id="KW-0813">Transport</keyword>